<name>A0A9D4YR86_RHISA</name>
<feature type="compositionally biased region" description="Low complexity" evidence="1">
    <location>
        <begin position="99"/>
        <end position="110"/>
    </location>
</feature>
<feature type="transmembrane region" description="Helical" evidence="2">
    <location>
        <begin position="179"/>
        <end position="199"/>
    </location>
</feature>
<reference evidence="3" key="2">
    <citation type="submission" date="2021-09" db="EMBL/GenBank/DDBJ databases">
        <authorList>
            <person name="Jia N."/>
            <person name="Wang J."/>
            <person name="Shi W."/>
            <person name="Du L."/>
            <person name="Sun Y."/>
            <person name="Zhan W."/>
            <person name="Jiang J."/>
            <person name="Wang Q."/>
            <person name="Zhang B."/>
            <person name="Ji P."/>
            <person name="Sakyi L.B."/>
            <person name="Cui X."/>
            <person name="Yuan T."/>
            <person name="Jiang B."/>
            <person name="Yang W."/>
            <person name="Lam T.T.-Y."/>
            <person name="Chang Q."/>
            <person name="Ding S."/>
            <person name="Wang X."/>
            <person name="Zhu J."/>
            <person name="Ruan X."/>
            <person name="Zhao L."/>
            <person name="Wei J."/>
            <person name="Que T."/>
            <person name="Du C."/>
            <person name="Cheng J."/>
            <person name="Dai P."/>
            <person name="Han X."/>
            <person name="Huang E."/>
            <person name="Gao Y."/>
            <person name="Liu J."/>
            <person name="Shao H."/>
            <person name="Ye R."/>
            <person name="Li L."/>
            <person name="Wei W."/>
            <person name="Wang X."/>
            <person name="Wang C."/>
            <person name="Huo Q."/>
            <person name="Li W."/>
            <person name="Guo W."/>
            <person name="Chen H."/>
            <person name="Chen S."/>
            <person name="Zhou L."/>
            <person name="Zhou L."/>
            <person name="Ni X."/>
            <person name="Tian J."/>
            <person name="Zhou Y."/>
            <person name="Sheng Y."/>
            <person name="Liu T."/>
            <person name="Pan Y."/>
            <person name="Xia L."/>
            <person name="Li J."/>
            <person name="Zhao F."/>
            <person name="Cao W."/>
        </authorList>
    </citation>
    <scope>NUCLEOTIDE SEQUENCE</scope>
    <source>
        <strain evidence="3">Rsan-2018</strain>
        <tissue evidence="3">Larvae</tissue>
    </source>
</reference>
<evidence type="ECO:0000256" key="2">
    <source>
        <dbReference type="SAM" id="Phobius"/>
    </source>
</evidence>
<dbReference type="Proteomes" id="UP000821837">
    <property type="component" value="Unassembled WGS sequence"/>
</dbReference>
<accession>A0A9D4YR86</accession>
<reference evidence="3" key="1">
    <citation type="journal article" date="2020" name="Cell">
        <title>Large-Scale Comparative Analyses of Tick Genomes Elucidate Their Genetic Diversity and Vector Capacities.</title>
        <authorList>
            <consortium name="Tick Genome and Microbiome Consortium (TIGMIC)"/>
            <person name="Jia N."/>
            <person name="Wang J."/>
            <person name="Shi W."/>
            <person name="Du L."/>
            <person name="Sun Y."/>
            <person name="Zhan W."/>
            <person name="Jiang J.F."/>
            <person name="Wang Q."/>
            <person name="Zhang B."/>
            <person name="Ji P."/>
            <person name="Bell-Sakyi L."/>
            <person name="Cui X.M."/>
            <person name="Yuan T.T."/>
            <person name="Jiang B.G."/>
            <person name="Yang W.F."/>
            <person name="Lam T.T."/>
            <person name="Chang Q.C."/>
            <person name="Ding S.J."/>
            <person name="Wang X.J."/>
            <person name="Zhu J.G."/>
            <person name="Ruan X.D."/>
            <person name="Zhao L."/>
            <person name="Wei J.T."/>
            <person name="Ye R.Z."/>
            <person name="Que T.C."/>
            <person name="Du C.H."/>
            <person name="Zhou Y.H."/>
            <person name="Cheng J.X."/>
            <person name="Dai P.F."/>
            <person name="Guo W.B."/>
            <person name="Han X.H."/>
            <person name="Huang E.J."/>
            <person name="Li L.F."/>
            <person name="Wei W."/>
            <person name="Gao Y.C."/>
            <person name="Liu J.Z."/>
            <person name="Shao H.Z."/>
            <person name="Wang X."/>
            <person name="Wang C.C."/>
            <person name="Yang T.C."/>
            <person name="Huo Q.B."/>
            <person name="Li W."/>
            <person name="Chen H.Y."/>
            <person name="Chen S.E."/>
            <person name="Zhou L.G."/>
            <person name="Ni X.B."/>
            <person name="Tian J.H."/>
            <person name="Sheng Y."/>
            <person name="Liu T."/>
            <person name="Pan Y.S."/>
            <person name="Xia L.Y."/>
            <person name="Li J."/>
            <person name="Zhao F."/>
            <person name="Cao W.C."/>
        </authorList>
    </citation>
    <scope>NUCLEOTIDE SEQUENCE</scope>
    <source>
        <strain evidence="3">Rsan-2018</strain>
    </source>
</reference>
<evidence type="ECO:0000256" key="1">
    <source>
        <dbReference type="SAM" id="MobiDB-lite"/>
    </source>
</evidence>
<evidence type="ECO:0000313" key="4">
    <source>
        <dbReference type="Proteomes" id="UP000821837"/>
    </source>
</evidence>
<gene>
    <name evidence="3" type="ORF">HPB52_024238</name>
</gene>
<keyword evidence="4" id="KW-1185">Reference proteome</keyword>
<keyword evidence="2" id="KW-0812">Transmembrane</keyword>
<evidence type="ECO:0000313" key="3">
    <source>
        <dbReference type="EMBL" id="KAH7985234.1"/>
    </source>
</evidence>
<feature type="region of interest" description="Disordered" evidence="1">
    <location>
        <begin position="1"/>
        <end position="39"/>
    </location>
</feature>
<organism evidence="3 4">
    <name type="scientific">Rhipicephalus sanguineus</name>
    <name type="common">Brown dog tick</name>
    <name type="synonym">Ixodes sanguineus</name>
    <dbReference type="NCBI Taxonomy" id="34632"/>
    <lineage>
        <taxon>Eukaryota</taxon>
        <taxon>Metazoa</taxon>
        <taxon>Ecdysozoa</taxon>
        <taxon>Arthropoda</taxon>
        <taxon>Chelicerata</taxon>
        <taxon>Arachnida</taxon>
        <taxon>Acari</taxon>
        <taxon>Parasitiformes</taxon>
        <taxon>Ixodida</taxon>
        <taxon>Ixodoidea</taxon>
        <taxon>Ixodidae</taxon>
        <taxon>Rhipicephalinae</taxon>
        <taxon>Rhipicephalus</taxon>
        <taxon>Rhipicephalus</taxon>
    </lineage>
</organism>
<feature type="region of interest" description="Disordered" evidence="1">
    <location>
        <begin position="55"/>
        <end position="114"/>
    </location>
</feature>
<sequence>MNPSHEAIPGCPATPHSIPNLAPDERCSRSLPRNNAAQLTGADASCGHAGQALHPLTLKPRPRKVAAEAEQGGVAAKASEGRTSAEATEHPQVVALTTSKAPSGPSSRPSSFRRQHSFMADDELSWADSANSSSTTTSSAHCCVCNESYGSDEIAPGNRRRRSRLFDKYSGAPFPRATYVPMVGLTTLAALLFAVSVVVRTKGRSLQLPTMQYTDEGIQERALRWAAATNTGDVLIQQETLAEPPTTRVSRGRLQVKFFKGRVEGEVTVSSSTAGVQISRHHVSKMASRKRKSQKVLSGTLHAKDDDEKAREANLVTLFPFGRPTQPPCGAAYYTFCERPPREYHYRRAVNACVETDAVDAADVCNRGTNRFSSLDHCLKSCVSAEYPAEECFKRPLFTRCTSLIPQGNGEYETFDVVVDNEARRVGVEAIQVGGVLRAIAHGLRATRHHQQGAESQGEQYFFDKILKAVGELAKGVGNVVQGAAEGIGNAVNALTFSDTKGVVTTKAADILHKLVIGPHLVCY</sequence>
<keyword evidence="2" id="KW-0472">Membrane</keyword>
<comment type="caution">
    <text evidence="3">The sequence shown here is derived from an EMBL/GenBank/DDBJ whole genome shotgun (WGS) entry which is preliminary data.</text>
</comment>
<proteinExistence type="predicted"/>
<protein>
    <submittedName>
        <fullName evidence="3">Uncharacterized protein</fullName>
    </submittedName>
</protein>
<dbReference type="EMBL" id="JABSTV010001034">
    <property type="protein sequence ID" value="KAH7985234.1"/>
    <property type="molecule type" value="Genomic_DNA"/>
</dbReference>
<dbReference type="VEuPathDB" id="VectorBase:RSAN_046314"/>
<dbReference type="AlphaFoldDB" id="A0A9D4YR86"/>
<keyword evidence="2" id="KW-1133">Transmembrane helix</keyword>
<feature type="compositionally biased region" description="Low complexity" evidence="1">
    <location>
        <begin position="68"/>
        <end position="78"/>
    </location>
</feature>